<keyword evidence="2" id="KW-1185">Reference proteome</keyword>
<dbReference type="KEGG" id="ddh:Desde_2553"/>
<accession>I4AA98</accession>
<dbReference type="HOGENOM" id="CLU_3288437_0_0_9"/>
<proteinExistence type="predicted"/>
<protein>
    <submittedName>
        <fullName evidence="1">Uncharacterized protein</fullName>
    </submittedName>
</protein>
<reference evidence="2" key="1">
    <citation type="submission" date="2012-06" db="EMBL/GenBank/DDBJ databases">
        <title>Complete sequence of Desulfitobacterium dehalogenans ATCC 51507.</title>
        <authorList>
            <person name="Lucas S."/>
            <person name="Han J."/>
            <person name="Lapidus A."/>
            <person name="Cheng J.-F."/>
            <person name="Goodwin L."/>
            <person name="Pitluck S."/>
            <person name="Peters L."/>
            <person name="Ovchinnikova G."/>
            <person name="Teshima H."/>
            <person name="Detter J.C."/>
            <person name="Han C."/>
            <person name="Tapia R."/>
            <person name="Land M."/>
            <person name="Hauser L."/>
            <person name="Kyrpides N."/>
            <person name="Ivanova N."/>
            <person name="Pagani I."/>
            <person name="Kruse T."/>
            <person name="de Vos W.M."/>
            <person name="Smidt H."/>
            <person name="Woyke T."/>
        </authorList>
    </citation>
    <scope>NUCLEOTIDE SEQUENCE [LARGE SCALE GENOMIC DNA]</scope>
    <source>
        <strain evidence="2">ATCC 51507 / DSM 9161 / JW/IU-DC1</strain>
    </source>
</reference>
<evidence type="ECO:0000313" key="2">
    <source>
        <dbReference type="Proteomes" id="UP000006053"/>
    </source>
</evidence>
<dbReference type="EMBL" id="CP003348">
    <property type="protein sequence ID" value="AFM00883.1"/>
    <property type="molecule type" value="Genomic_DNA"/>
</dbReference>
<name>I4AA98_DESDJ</name>
<evidence type="ECO:0000313" key="1">
    <source>
        <dbReference type="EMBL" id="AFM00883.1"/>
    </source>
</evidence>
<reference evidence="1 2" key="2">
    <citation type="journal article" date="2015" name="J. Bacteriol.">
        <title>Genomic, proteomic, and biochemical analysis of the organohalide respiratory pathway in Desulfitobacterium dehalogenans.</title>
        <authorList>
            <person name="Kruse T."/>
            <person name="van de Pas B.A."/>
            <person name="Atteia A."/>
            <person name="Krab K."/>
            <person name="Hagen W.R."/>
            <person name="Goodwin L."/>
            <person name="Chain P."/>
            <person name="Boeren S."/>
            <person name="Maphosa F."/>
            <person name="Schraa G."/>
            <person name="de Vos W.M."/>
            <person name="van der Oost J."/>
            <person name="Smidt H."/>
            <person name="Stams A.J."/>
        </authorList>
    </citation>
    <scope>NUCLEOTIDE SEQUENCE [LARGE SCALE GENOMIC DNA]</scope>
    <source>
        <strain evidence="2">ATCC 51507 / DSM 9161 / JW/IU-DC1</strain>
    </source>
</reference>
<sequence length="40" mass="4886">MDPSLPAQRFLDYSGLWENKKFNFYLYWFANLFLRFSATS</sequence>
<dbReference type="AlphaFoldDB" id="I4AA98"/>
<dbReference type="Proteomes" id="UP000006053">
    <property type="component" value="Chromosome"/>
</dbReference>
<gene>
    <name evidence="1" type="ordered locus">Desde_2553</name>
</gene>
<dbReference type="STRING" id="756499.Desde_2553"/>
<organism evidence="1 2">
    <name type="scientific">Desulfitobacterium dehalogenans (strain ATCC 51507 / DSM 9161 / JW/IU-DC1)</name>
    <dbReference type="NCBI Taxonomy" id="756499"/>
    <lineage>
        <taxon>Bacteria</taxon>
        <taxon>Bacillati</taxon>
        <taxon>Bacillota</taxon>
        <taxon>Clostridia</taxon>
        <taxon>Eubacteriales</taxon>
        <taxon>Desulfitobacteriaceae</taxon>
        <taxon>Desulfitobacterium</taxon>
    </lineage>
</organism>